<evidence type="ECO:0000313" key="3">
    <source>
        <dbReference type="Proteomes" id="UP001596957"/>
    </source>
</evidence>
<dbReference type="Proteomes" id="UP001596957">
    <property type="component" value="Unassembled WGS sequence"/>
</dbReference>
<dbReference type="EMBL" id="JBHTEC010000011">
    <property type="protein sequence ID" value="MFD0289708.1"/>
    <property type="molecule type" value="Genomic_DNA"/>
</dbReference>
<keyword evidence="1" id="KW-0812">Transmembrane</keyword>
<proteinExistence type="predicted"/>
<protein>
    <recommendedName>
        <fullName evidence="4">DUF3592 domain-containing protein</fullName>
    </recommendedName>
</protein>
<gene>
    <name evidence="2" type="ORF">ACFQZP_50645</name>
</gene>
<evidence type="ECO:0000313" key="2">
    <source>
        <dbReference type="EMBL" id="MFD0289708.1"/>
    </source>
</evidence>
<sequence>MQSRTEQQGESNYETVWSFRVERYDEAGNRVLLVPVEMRGYAFEGAISEGDWVRAHGKMKRGTLRASKVENLTSGAGVNAKTTPKGCLIAFAVFFVAVLAFLIWGFFTQVVGR</sequence>
<name>A0ABW2VYY8_9ACTN</name>
<evidence type="ECO:0000256" key="1">
    <source>
        <dbReference type="SAM" id="Phobius"/>
    </source>
</evidence>
<evidence type="ECO:0008006" key="4">
    <source>
        <dbReference type="Google" id="ProtNLM"/>
    </source>
</evidence>
<keyword evidence="1" id="KW-1133">Transmembrane helix</keyword>
<accession>A0ABW2VYY8</accession>
<feature type="transmembrane region" description="Helical" evidence="1">
    <location>
        <begin position="87"/>
        <end position="107"/>
    </location>
</feature>
<dbReference type="RefSeq" id="WP_381263557.1">
    <property type="nucleotide sequence ID" value="NZ_JBHTBI010000080.1"/>
</dbReference>
<comment type="caution">
    <text evidence="2">The sequence shown here is derived from an EMBL/GenBank/DDBJ whole genome shotgun (WGS) entry which is preliminary data.</text>
</comment>
<organism evidence="2 3">
    <name type="scientific">Streptomyces lutosisoli</name>
    <dbReference type="NCBI Taxonomy" id="2665721"/>
    <lineage>
        <taxon>Bacteria</taxon>
        <taxon>Bacillati</taxon>
        <taxon>Actinomycetota</taxon>
        <taxon>Actinomycetes</taxon>
        <taxon>Kitasatosporales</taxon>
        <taxon>Streptomycetaceae</taxon>
        <taxon>Streptomyces</taxon>
    </lineage>
</organism>
<reference evidence="3" key="1">
    <citation type="journal article" date="2019" name="Int. J. Syst. Evol. Microbiol.">
        <title>The Global Catalogue of Microorganisms (GCM) 10K type strain sequencing project: providing services to taxonomists for standard genome sequencing and annotation.</title>
        <authorList>
            <consortium name="The Broad Institute Genomics Platform"/>
            <consortium name="The Broad Institute Genome Sequencing Center for Infectious Disease"/>
            <person name="Wu L."/>
            <person name="Ma J."/>
        </authorList>
    </citation>
    <scope>NUCLEOTIDE SEQUENCE [LARGE SCALE GENOMIC DNA]</scope>
    <source>
        <strain evidence="3">CGMCC 4.7198</strain>
    </source>
</reference>
<keyword evidence="1" id="KW-0472">Membrane</keyword>
<keyword evidence="3" id="KW-1185">Reference proteome</keyword>